<organism evidence="2 3">
    <name type="scientific">Bacillus cereus VD196</name>
    <dbReference type="NCBI Taxonomy" id="1053243"/>
    <lineage>
        <taxon>Bacteria</taxon>
        <taxon>Bacillati</taxon>
        <taxon>Bacillota</taxon>
        <taxon>Bacilli</taxon>
        <taxon>Bacillales</taxon>
        <taxon>Bacillaceae</taxon>
        <taxon>Bacillus</taxon>
        <taxon>Bacillus cereus group</taxon>
    </lineage>
</organism>
<evidence type="ECO:0000256" key="1">
    <source>
        <dbReference type="SAM" id="Phobius"/>
    </source>
</evidence>
<keyword evidence="1" id="KW-0812">Transmembrane</keyword>
<reference evidence="2 3" key="1">
    <citation type="submission" date="2012-12" db="EMBL/GenBank/DDBJ databases">
        <title>The Genome Sequence of Bacillus cereus VD196.</title>
        <authorList>
            <consortium name="The Broad Institute Genome Sequencing Platform"/>
            <consortium name="The Broad Institute Genome Sequencing Center for Infectious Disease"/>
            <person name="Feldgarden M."/>
            <person name="Van der Auwera G.A."/>
            <person name="Mahillon J."/>
            <person name="Duprez V."/>
            <person name="Timmery S."/>
            <person name="Mattelet C."/>
            <person name="Dierick K."/>
            <person name="Sun M."/>
            <person name="Yu Z."/>
            <person name="Zhu L."/>
            <person name="Hu X."/>
            <person name="Shank E.B."/>
            <person name="Swiecicka I."/>
            <person name="Hansen B.M."/>
            <person name="Andrup L."/>
            <person name="Walker B."/>
            <person name="Young S.K."/>
            <person name="Zeng Q."/>
            <person name="Gargeya S."/>
            <person name="Fitzgerald M."/>
            <person name="Haas B."/>
            <person name="Abouelleil A."/>
            <person name="Alvarado L."/>
            <person name="Arachchi H.M."/>
            <person name="Berlin A.M."/>
            <person name="Chapman S.B."/>
            <person name="Dewar J."/>
            <person name="Goldberg J."/>
            <person name="Griggs A."/>
            <person name="Gujja S."/>
            <person name="Hansen M."/>
            <person name="Howarth C."/>
            <person name="Imamovic A."/>
            <person name="Larimer J."/>
            <person name="McCowan C."/>
            <person name="Murphy C."/>
            <person name="Neiman D."/>
            <person name="Pearson M."/>
            <person name="Priest M."/>
            <person name="Roberts A."/>
            <person name="Saif S."/>
            <person name="Shea T."/>
            <person name="Sisk P."/>
            <person name="Sykes S."/>
            <person name="Wortman J."/>
            <person name="Nusbaum C."/>
            <person name="Birren B."/>
        </authorList>
    </citation>
    <scope>NUCLEOTIDE SEQUENCE [LARGE SCALE GENOMIC DNA]</scope>
    <source>
        <strain evidence="2 3">VD196</strain>
    </source>
</reference>
<sequence>MYVIIAIGAIVLSFFLMHGPILDNLDVRIQFLMVISALAIAVVFSIIAICKNEGWKWLLYLNLVVSLICLITFLSMFFL</sequence>
<dbReference type="Proteomes" id="UP000014023">
    <property type="component" value="Unassembled WGS sequence"/>
</dbReference>
<gene>
    <name evidence="2" type="ORF">IKE_05703</name>
</gene>
<accession>A0A9W5PYS3</accession>
<proteinExistence type="predicted"/>
<keyword evidence="1" id="KW-0472">Membrane</keyword>
<dbReference type="AlphaFoldDB" id="A0A9W5PYS3"/>
<evidence type="ECO:0000313" key="2">
    <source>
        <dbReference type="EMBL" id="EOO62359.1"/>
    </source>
</evidence>
<feature type="transmembrane region" description="Helical" evidence="1">
    <location>
        <begin position="28"/>
        <end position="50"/>
    </location>
</feature>
<name>A0A9W5PYS3_BACCE</name>
<protein>
    <submittedName>
        <fullName evidence="2">Uncharacterized protein</fullName>
    </submittedName>
</protein>
<comment type="caution">
    <text evidence="2">The sequence shown here is derived from an EMBL/GenBank/DDBJ whole genome shotgun (WGS) entry which is preliminary data.</text>
</comment>
<keyword evidence="1" id="KW-1133">Transmembrane helix</keyword>
<evidence type="ECO:0000313" key="3">
    <source>
        <dbReference type="Proteomes" id="UP000014023"/>
    </source>
</evidence>
<dbReference type="RefSeq" id="WP_000289302.1">
    <property type="nucleotide sequence ID" value="NZ_KB976269.1"/>
</dbReference>
<dbReference type="EMBL" id="AHFL01000052">
    <property type="protein sequence ID" value="EOO62359.1"/>
    <property type="molecule type" value="Genomic_DNA"/>
</dbReference>
<feature type="transmembrane region" description="Helical" evidence="1">
    <location>
        <begin position="5"/>
        <end position="22"/>
    </location>
</feature>
<feature type="transmembrane region" description="Helical" evidence="1">
    <location>
        <begin position="57"/>
        <end position="78"/>
    </location>
</feature>